<keyword evidence="1" id="KW-0732">Signal</keyword>
<evidence type="ECO:0000313" key="3">
    <source>
        <dbReference type="Proteomes" id="UP000054526"/>
    </source>
</evidence>
<gene>
    <name evidence="2" type="ORF">SD71_09810</name>
</gene>
<evidence type="ECO:0008006" key="4">
    <source>
        <dbReference type="Google" id="ProtNLM"/>
    </source>
</evidence>
<dbReference type="EMBL" id="JXAL01000014">
    <property type="protein sequence ID" value="KIL36226.1"/>
    <property type="molecule type" value="Genomic_DNA"/>
</dbReference>
<keyword evidence="3" id="KW-1185">Reference proteome</keyword>
<dbReference type="Pfam" id="PF13343">
    <property type="entry name" value="SBP_bac_6"/>
    <property type="match status" value="1"/>
</dbReference>
<name>A0ABR5A592_9BACL</name>
<organism evidence="2 3">
    <name type="scientific">Cohnella kolymensis</name>
    <dbReference type="NCBI Taxonomy" id="1590652"/>
    <lineage>
        <taxon>Bacteria</taxon>
        <taxon>Bacillati</taxon>
        <taxon>Bacillota</taxon>
        <taxon>Bacilli</taxon>
        <taxon>Bacillales</taxon>
        <taxon>Paenibacillaceae</taxon>
        <taxon>Cohnella</taxon>
    </lineage>
</organism>
<dbReference type="PANTHER" id="PTHR30006:SF2">
    <property type="entry name" value="ABC TRANSPORTER SUBSTRATE-BINDING PROTEIN"/>
    <property type="match status" value="1"/>
</dbReference>
<accession>A0ABR5A592</accession>
<comment type="caution">
    <text evidence="2">The sequence shown here is derived from an EMBL/GenBank/DDBJ whole genome shotgun (WGS) entry which is preliminary data.</text>
</comment>
<dbReference type="Gene3D" id="3.40.190.10">
    <property type="entry name" value="Periplasmic binding protein-like II"/>
    <property type="match status" value="2"/>
</dbReference>
<evidence type="ECO:0000256" key="1">
    <source>
        <dbReference type="ARBA" id="ARBA00022729"/>
    </source>
</evidence>
<dbReference type="SUPFAM" id="SSF53850">
    <property type="entry name" value="Periplasmic binding protein-like II"/>
    <property type="match status" value="1"/>
</dbReference>
<protein>
    <recommendedName>
        <fullName evidence="4">ABC transporter substrate-binding protein</fullName>
    </recommendedName>
</protein>
<proteinExistence type="predicted"/>
<dbReference type="PANTHER" id="PTHR30006">
    <property type="entry name" value="THIAMINE-BINDING PERIPLASMIC PROTEIN-RELATED"/>
    <property type="match status" value="1"/>
</dbReference>
<evidence type="ECO:0000313" key="2">
    <source>
        <dbReference type="EMBL" id="KIL36226.1"/>
    </source>
</evidence>
<dbReference type="Proteomes" id="UP000054526">
    <property type="component" value="Unassembled WGS sequence"/>
</dbReference>
<sequence>MKGQIENKKIIDGAKKEGKVTWYTSLAGDIVNSLVKGFEEKYPFIKVEVFRGDQANVVQRITQEAQANKNIVDVIEVTSDGALLLKEMGLTVPYFSPGAVKLPETYRISADGNTVWQSIDRISYIGFSYNTSKLPPAAVPQTLNDLLKPELKDKLHIVSSTTGVRWVGAVLNQLGEEEGRKFLSQMSGQNVKVQSISGAALMELVAQGEAPASVSIFRNHNDQQKAKGASVEWLPIEPVIANAGGVIVAKEVKNPNASMLLIDFLLGSDGGGIFKKAQYSTPLDQISFKFWLPETNFETSKQYEQAYEQWKQIFNSTFK</sequence>
<reference evidence="2 3" key="1">
    <citation type="submission" date="2014-12" db="EMBL/GenBank/DDBJ databases">
        <title>Draft genome sequence of Cohnella kolymensis strain B-2846.</title>
        <authorList>
            <person name="Karlyshev A.V."/>
            <person name="Kudryashova E.B."/>
        </authorList>
    </citation>
    <scope>NUCLEOTIDE SEQUENCE [LARGE SCALE GENOMIC DNA]</scope>
    <source>
        <strain evidence="2 3">VKM B-2846</strain>
    </source>
</reference>